<proteinExistence type="predicted"/>
<dbReference type="AlphaFoldDB" id="A0A1G5XDZ0"/>
<dbReference type="Proteomes" id="UP000323439">
    <property type="component" value="Unassembled WGS sequence"/>
</dbReference>
<evidence type="ECO:0000313" key="1">
    <source>
        <dbReference type="EMBL" id="SDA68659.1"/>
    </source>
</evidence>
<protein>
    <submittedName>
        <fullName evidence="1">Uncharacterized protein</fullName>
    </submittedName>
</protein>
<dbReference type="OrthoDB" id="379479at2157"/>
<keyword evidence="2" id="KW-1185">Reference proteome</keyword>
<gene>
    <name evidence="1" type="ORF">SAMN02910315_02177</name>
</gene>
<accession>A0A1G5XDZ0</accession>
<sequence>MQDLNNYLMENFGKPADEISKTGYDNPVINHDFEMISFDDVAEDFNNRNKEFNGEFASADGLLIIEKENKNRIFFFEFKNIDYSKDEDRQMSIYYLHRYLELMKECEHECKVYDKINAISEYLVDRSHLSLRSKPSDSISLLYQVMKDFYGKENGEICIKKLFETEKFFFLVSKTQAQYLPFKNKSNRLNNIIKPLDFLKRFVPYHYNMVLAVNENGFDRYFYKRNEEYFN</sequence>
<organism evidence="1 2">
    <name type="scientific">Methanobrevibacter millerae</name>
    <dbReference type="NCBI Taxonomy" id="230361"/>
    <lineage>
        <taxon>Archaea</taxon>
        <taxon>Methanobacteriati</taxon>
        <taxon>Methanobacteriota</taxon>
        <taxon>Methanomada group</taxon>
        <taxon>Methanobacteria</taxon>
        <taxon>Methanobacteriales</taxon>
        <taxon>Methanobacteriaceae</taxon>
        <taxon>Methanobrevibacter</taxon>
    </lineage>
</organism>
<reference evidence="1 2" key="1">
    <citation type="submission" date="2016-10" db="EMBL/GenBank/DDBJ databases">
        <authorList>
            <person name="Varghese N."/>
            <person name="Submissions S."/>
        </authorList>
    </citation>
    <scope>NUCLEOTIDE SEQUENCE [LARGE SCALE GENOMIC DNA]</scope>
    <source>
        <strain evidence="1 2">DSM 16643</strain>
    </source>
</reference>
<evidence type="ECO:0000313" key="2">
    <source>
        <dbReference type="Proteomes" id="UP000323439"/>
    </source>
</evidence>
<dbReference type="EMBL" id="FMXB01000022">
    <property type="protein sequence ID" value="SDA68659.1"/>
    <property type="molecule type" value="Genomic_DNA"/>
</dbReference>
<name>A0A1G5XDZ0_9EURY</name>
<dbReference type="RefSeq" id="WP_149732657.1">
    <property type="nucleotide sequence ID" value="NZ_FMXB01000022.1"/>
</dbReference>